<dbReference type="InterPro" id="IPR050743">
    <property type="entry name" value="2-oxoacid_DH_E2_comp"/>
</dbReference>
<dbReference type="GO" id="GO:0005829">
    <property type="term" value="C:cytosol"/>
    <property type="evidence" value="ECO:0007669"/>
    <property type="project" value="UniProtKB-ARBA"/>
</dbReference>
<dbReference type="FunFam" id="4.10.320.10:FF:000002">
    <property type="entry name" value="Dihydrolipoamide acetyltransferase component of pyruvate dehydrogenase complex"/>
    <property type="match status" value="1"/>
</dbReference>
<comment type="cofactor">
    <cofactor evidence="1 10">
        <name>(R)-lipoate</name>
        <dbReference type="ChEBI" id="CHEBI:83088"/>
    </cofactor>
</comment>
<dbReference type="Gene3D" id="3.30.559.10">
    <property type="entry name" value="Chloramphenicol acetyltransferase-like domain"/>
    <property type="match status" value="1"/>
</dbReference>
<keyword evidence="5 10" id="KW-0450">Lipoyl</keyword>
<dbReference type="Gene3D" id="2.40.50.100">
    <property type="match status" value="1"/>
</dbReference>
<dbReference type="FunFam" id="2.40.50.100:FF:000013">
    <property type="entry name" value="Dihydrolipoamide acetyltransferase component of pyruvate dehydrogenase complex"/>
    <property type="match status" value="1"/>
</dbReference>
<dbReference type="InterPro" id="IPR001078">
    <property type="entry name" value="2-oxoacid_DH_actylTfrase"/>
</dbReference>
<dbReference type="PANTHER" id="PTHR43178">
    <property type="entry name" value="DIHYDROLIPOAMIDE ACETYLTRANSFERASE COMPONENT OF PYRUVATE DEHYDROGENASE COMPLEX"/>
    <property type="match status" value="1"/>
</dbReference>
<dbReference type="FunFam" id="3.30.559.10:FF:000027">
    <property type="entry name" value="Dihydrolipoamide acetyltransferase component of pyruvate dehydrogenase complex"/>
    <property type="match status" value="1"/>
</dbReference>
<dbReference type="InterPro" id="IPR036625">
    <property type="entry name" value="E3-bd_dom_sf"/>
</dbReference>
<keyword evidence="7" id="KW-0496">Mitochondrion</keyword>
<dbReference type="Pfam" id="PF00198">
    <property type="entry name" value="2-oxoacid_dh"/>
    <property type="match status" value="1"/>
</dbReference>
<evidence type="ECO:0000256" key="10">
    <source>
        <dbReference type="RuleBase" id="RU003423"/>
    </source>
</evidence>
<feature type="compositionally biased region" description="Low complexity" evidence="11">
    <location>
        <begin position="95"/>
        <end position="105"/>
    </location>
</feature>
<evidence type="ECO:0000256" key="4">
    <source>
        <dbReference type="ARBA" id="ARBA00022679"/>
    </source>
</evidence>
<protein>
    <recommendedName>
        <fullName evidence="10">Dihydrolipoamide acetyltransferase component of pyruvate dehydrogenase complex</fullName>
        <ecNumber evidence="10">2.3.1.-</ecNumber>
    </recommendedName>
</protein>
<evidence type="ECO:0000259" key="12">
    <source>
        <dbReference type="PROSITE" id="PS50968"/>
    </source>
</evidence>
<evidence type="ECO:0000313" key="14">
    <source>
        <dbReference type="EMBL" id="JAT20357.1"/>
    </source>
</evidence>
<keyword evidence="4 10" id="KW-0808">Transferase</keyword>
<organism evidence="14">
    <name type="scientific">Graphocephala atropunctata</name>
    <dbReference type="NCBI Taxonomy" id="36148"/>
    <lineage>
        <taxon>Eukaryota</taxon>
        <taxon>Metazoa</taxon>
        <taxon>Ecdysozoa</taxon>
        <taxon>Arthropoda</taxon>
        <taxon>Hexapoda</taxon>
        <taxon>Insecta</taxon>
        <taxon>Pterygota</taxon>
        <taxon>Neoptera</taxon>
        <taxon>Paraneoptera</taxon>
        <taxon>Hemiptera</taxon>
        <taxon>Auchenorrhyncha</taxon>
        <taxon>Membracoidea</taxon>
        <taxon>Cicadellidae</taxon>
        <taxon>Cicadellinae</taxon>
        <taxon>Cicadellini</taxon>
        <taxon>Graphocephala</taxon>
    </lineage>
</organism>
<sequence length="414" mass="44939">IHLGAPANKLVQFNLSDIGEGIREVTVKSWFVKENDVVAQFDEICEVESDKATVSITSRYDGKITRLYHGVGDKALVGKPLLDIDLGDDGDGDSGSDSNSSPDPGQTAPDSSPTEPIVGDIDEQFSEKNWNKSLATPAVRRIAMENKVKLSDVKGTGKSGRVMKEDMLAFLERSKSGVIEPPVTTKSPLSTVQKVMTRTMNESLKIPQFVFSDEVNVSNLVKLRSEAKEAASKKYIKLSYLPFLLKAFSKGLSAYPVLNSTFDEEREEIIYKQSHNIGIAVDSPSGLLVPNIKDVQKLSVIEIAKELNRLQDLASKMKLSPSDLTGGTFSVSNIGAIAGTTSTPLILPPEVCIVALGRIQRLPRFDSAGGVSPAHILSLSWSADHRIIDGATVARCFQVFQHYVENPAALLLDL</sequence>
<evidence type="ECO:0000256" key="7">
    <source>
        <dbReference type="ARBA" id="ARBA00023128"/>
    </source>
</evidence>
<comment type="subcellular location">
    <subcellularLocation>
        <location evidence="2">Mitochondrion matrix</location>
    </subcellularLocation>
</comment>
<dbReference type="SUPFAM" id="SSF51230">
    <property type="entry name" value="Single hybrid motif"/>
    <property type="match status" value="1"/>
</dbReference>
<dbReference type="SUPFAM" id="SSF47005">
    <property type="entry name" value="Peripheral subunit-binding domain of 2-oxo acid dehydrogenase complex"/>
    <property type="match status" value="1"/>
</dbReference>
<dbReference type="InterPro" id="IPR003016">
    <property type="entry name" value="2-oxoA_DH_lipoyl-BS"/>
</dbReference>
<accession>A0A1B6L9I7</accession>
<name>A0A1B6L9I7_9HEMI</name>
<feature type="domain" description="Lipoyl-binding" evidence="12">
    <location>
        <begin position="10"/>
        <end position="85"/>
    </location>
</feature>
<evidence type="ECO:0000256" key="5">
    <source>
        <dbReference type="ARBA" id="ARBA00022823"/>
    </source>
</evidence>
<dbReference type="GO" id="GO:0016407">
    <property type="term" value="F:acetyltransferase activity"/>
    <property type="evidence" value="ECO:0007669"/>
    <property type="project" value="TreeGrafter"/>
</dbReference>
<dbReference type="GO" id="GO:0043754">
    <property type="term" value="F:dihydrolipoamide branched chain acyltransferase activity"/>
    <property type="evidence" value="ECO:0007669"/>
    <property type="project" value="UniProtKB-EC"/>
</dbReference>
<keyword evidence="6" id="KW-0809">Transit peptide</keyword>
<dbReference type="Pfam" id="PF02817">
    <property type="entry name" value="E3_binding"/>
    <property type="match status" value="1"/>
</dbReference>
<dbReference type="EMBL" id="GEBQ01019620">
    <property type="protein sequence ID" value="JAT20357.1"/>
    <property type="molecule type" value="Transcribed_RNA"/>
</dbReference>
<dbReference type="GO" id="GO:0005759">
    <property type="term" value="C:mitochondrial matrix"/>
    <property type="evidence" value="ECO:0007669"/>
    <property type="project" value="UniProtKB-SubCell"/>
</dbReference>
<proteinExistence type="inferred from homology"/>
<dbReference type="InterPro" id="IPR023213">
    <property type="entry name" value="CAT-like_dom_sf"/>
</dbReference>
<comment type="similarity">
    <text evidence="3 10">Belongs to the 2-oxoacid dehydrogenase family.</text>
</comment>
<evidence type="ECO:0000256" key="11">
    <source>
        <dbReference type="SAM" id="MobiDB-lite"/>
    </source>
</evidence>
<feature type="non-terminal residue" evidence="14">
    <location>
        <position position="1"/>
    </location>
</feature>
<dbReference type="Pfam" id="PF00364">
    <property type="entry name" value="Biotin_lipoyl"/>
    <property type="match status" value="1"/>
</dbReference>
<dbReference type="PROSITE" id="PS00189">
    <property type="entry name" value="LIPOYL"/>
    <property type="match status" value="1"/>
</dbReference>
<evidence type="ECO:0000256" key="6">
    <source>
        <dbReference type="ARBA" id="ARBA00022946"/>
    </source>
</evidence>
<evidence type="ECO:0000256" key="9">
    <source>
        <dbReference type="ARBA" id="ARBA00051775"/>
    </source>
</evidence>
<dbReference type="CDD" id="cd06849">
    <property type="entry name" value="lipoyl_domain"/>
    <property type="match status" value="1"/>
</dbReference>
<dbReference type="InterPro" id="IPR000089">
    <property type="entry name" value="Biotin_lipoyl"/>
</dbReference>
<evidence type="ECO:0000256" key="2">
    <source>
        <dbReference type="ARBA" id="ARBA00004305"/>
    </source>
</evidence>
<dbReference type="PANTHER" id="PTHR43178:SF5">
    <property type="entry name" value="LIPOAMIDE ACYLTRANSFERASE COMPONENT OF BRANCHED-CHAIN ALPHA-KETO ACID DEHYDROGENASE COMPLEX, MITOCHONDRIAL"/>
    <property type="match status" value="1"/>
</dbReference>
<comment type="catalytic activity">
    <reaction evidence="9">
        <text>N(6)-[(R)-dihydrolipoyl]-L-lysyl-[protein] + 2-methylpropanoyl-CoA = N(6)-[(R)-S(8)-2-methylpropanoyldihydrolipoyl]-L-lysyl-[protein] + CoA</text>
        <dbReference type="Rhea" id="RHEA:18865"/>
        <dbReference type="Rhea" id="RHEA-COMP:10475"/>
        <dbReference type="Rhea" id="RHEA-COMP:10497"/>
        <dbReference type="ChEBI" id="CHEBI:57287"/>
        <dbReference type="ChEBI" id="CHEBI:57338"/>
        <dbReference type="ChEBI" id="CHEBI:83100"/>
        <dbReference type="ChEBI" id="CHEBI:83142"/>
        <dbReference type="EC" id="2.3.1.168"/>
    </reaction>
    <physiologicalReaction direction="left-to-right" evidence="9">
        <dbReference type="Rhea" id="RHEA:18866"/>
    </physiologicalReaction>
</comment>
<feature type="domain" description="Peripheral subunit-binding (PSBD)" evidence="13">
    <location>
        <begin position="134"/>
        <end position="171"/>
    </location>
</feature>
<keyword evidence="8 10" id="KW-0012">Acyltransferase</keyword>
<dbReference type="PROSITE" id="PS50968">
    <property type="entry name" value="BIOTINYL_LIPOYL"/>
    <property type="match status" value="1"/>
</dbReference>
<dbReference type="PROSITE" id="PS51826">
    <property type="entry name" value="PSBD"/>
    <property type="match status" value="1"/>
</dbReference>
<evidence type="ECO:0000256" key="1">
    <source>
        <dbReference type="ARBA" id="ARBA00001938"/>
    </source>
</evidence>
<evidence type="ECO:0000256" key="3">
    <source>
        <dbReference type="ARBA" id="ARBA00007317"/>
    </source>
</evidence>
<dbReference type="EC" id="2.3.1.-" evidence="10"/>
<feature type="region of interest" description="Disordered" evidence="11">
    <location>
        <begin position="86"/>
        <end position="119"/>
    </location>
</feature>
<evidence type="ECO:0000259" key="13">
    <source>
        <dbReference type="PROSITE" id="PS51826"/>
    </source>
</evidence>
<dbReference type="AlphaFoldDB" id="A0A1B6L9I7"/>
<dbReference type="Gene3D" id="4.10.320.10">
    <property type="entry name" value="E3-binding domain"/>
    <property type="match status" value="1"/>
</dbReference>
<dbReference type="InterPro" id="IPR004167">
    <property type="entry name" value="PSBD"/>
</dbReference>
<dbReference type="SUPFAM" id="SSF52777">
    <property type="entry name" value="CoA-dependent acyltransferases"/>
    <property type="match status" value="1"/>
</dbReference>
<reference evidence="14" key="1">
    <citation type="submission" date="2015-11" db="EMBL/GenBank/DDBJ databases">
        <title>De novo transcriptome assembly of four potential Pierce s Disease insect vectors from Arizona vineyards.</title>
        <authorList>
            <person name="Tassone E.E."/>
        </authorList>
    </citation>
    <scope>NUCLEOTIDE SEQUENCE</scope>
</reference>
<dbReference type="InterPro" id="IPR011053">
    <property type="entry name" value="Single_hybrid_motif"/>
</dbReference>
<evidence type="ECO:0000256" key="8">
    <source>
        <dbReference type="ARBA" id="ARBA00023315"/>
    </source>
</evidence>
<gene>
    <name evidence="14" type="ORF">g.9704</name>
</gene>
<dbReference type="GO" id="GO:0031405">
    <property type="term" value="F:lipoic acid binding"/>
    <property type="evidence" value="ECO:0007669"/>
    <property type="project" value="TreeGrafter"/>
</dbReference>